<accession>A0AA39LSK1</accession>
<evidence type="ECO:0000256" key="1">
    <source>
        <dbReference type="SAM" id="Phobius"/>
    </source>
</evidence>
<keyword evidence="1" id="KW-0812">Transmembrane</keyword>
<sequence length="308" mass="35217">MTVVEAVYPTEVMSANTTLETTDSQELIFQVQGALFVALVVLSLPLNFRILHIFLSKPSYRNEECYQIMIHIGIAQCLFAPGVLFQGIMKLLNHDVYHLASLTVKAHPPVSRAEALMQLALALNRLKLICKLKYPSAIHTILIIIAWLFGFSFLSFYFLFSEYVDLTATPDKILPYYDLSKPFSTAVRRAAAGIIVVTSSLTFIVYCIIFGYILYVKKTTGQTFKSYKEKSILIFASTRFLFDMMNAFSLLYRPFADDVVLEFFLSFGYPFNYLWLPPILYLSMHREVRRQLLPWKKVSNAIAAIKMS</sequence>
<dbReference type="Gene3D" id="1.20.1070.10">
    <property type="entry name" value="Rhodopsin 7-helix transmembrane proteins"/>
    <property type="match status" value="1"/>
</dbReference>
<feature type="transmembrane region" description="Helical" evidence="1">
    <location>
        <begin position="190"/>
        <end position="216"/>
    </location>
</feature>
<feature type="transmembrane region" description="Helical" evidence="1">
    <location>
        <begin position="138"/>
        <end position="160"/>
    </location>
</feature>
<protein>
    <recommendedName>
        <fullName evidence="4">7TM GPCR serpentine receptor class x (Srx) domain-containing protein</fullName>
    </recommendedName>
</protein>
<dbReference type="Proteomes" id="UP001175271">
    <property type="component" value="Unassembled WGS sequence"/>
</dbReference>
<gene>
    <name evidence="2" type="ORF">QR680_003726</name>
</gene>
<evidence type="ECO:0000313" key="3">
    <source>
        <dbReference type="Proteomes" id="UP001175271"/>
    </source>
</evidence>
<dbReference type="SUPFAM" id="SSF81321">
    <property type="entry name" value="Family A G protein-coupled receptor-like"/>
    <property type="match status" value="1"/>
</dbReference>
<reference evidence="2" key="1">
    <citation type="submission" date="2023-06" db="EMBL/GenBank/DDBJ databases">
        <title>Genomic analysis of the entomopathogenic nematode Steinernema hermaphroditum.</title>
        <authorList>
            <person name="Schwarz E.M."/>
            <person name="Heppert J.K."/>
            <person name="Baniya A."/>
            <person name="Schwartz H.T."/>
            <person name="Tan C.-H."/>
            <person name="Antoshechkin I."/>
            <person name="Sternberg P.W."/>
            <person name="Goodrich-Blair H."/>
            <person name="Dillman A.R."/>
        </authorList>
    </citation>
    <scope>NUCLEOTIDE SEQUENCE</scope>
    <source>
        <strain evidence="2">PS9179</strain>
        <tissue evidence="2">Whole animal</tissue>
    </source>
</reference>
<evidence type="ECO:0008006" key="4">
    <source>
        <dbReference type="Google" id="ProtNLM"/>
    </source>
</evidence>
<feature type="transmembrane region" description="Helical" evidence="1">
    <location>
        <begin position="27"/>
        <end position="48"/>
    </location>
</feature>
<keyword evidence="1" id="KW-0472">Membrane</keyword>
<feature type="transmembrane region" description="Helical" evidence="1">
    <location>
        <begin position="263"/>
        <end position="282"/>
    </location>
</feature>
<feature type="transmembrane region" description="Helical" evidence="1">
    <location>
        <begin position="68"/>
        <end position="89"/>
    </location>
</feature>
<comment type="caution">
    <text evidence="2">The sequence shown here is derived from an EMBL/GenBank/DDBJ whole genome shotgun (WGS) entry which is preliminary data.</text>
</comment>
<keyword evidence="3" id="KW-1185">Reference proteome</keyword>
<proteinExistence type="predicted"/>
<name>A0AA39LSK1_9BILA</name>
<dbReference type="AlphaFoldDB" id="A0AA39LSK1"/>
<organism evidence="2 3">
    <name type="scientific">Steinernema hermaphroditum</name>
    <dbReference type="NCBI Taxonomy" id="289476"/>
    <lineage>
        <taxon>Eukaryota</taxon>
        <taxon>Metazoa</taxon>
        <taxon>Ecdysozoa</taxon>
        <taxon>Nematoda</taxon>
        <taxon>Chromadorea</taxon>
        <taxon>Rhabditida</taxon>
        <taxon>Tylenchina</taxon>
        <taxon>Panagrolaimomorpha</taxon>
        <taxon>Strongyloidoidea</taxon>
        <taxon>Steinernematidae</taxon>
        <taxon>Steinernema</taxon>
    </lineage>
</organism>
<keyword evidence="1" id="KW-1133">Transmembrane helix</keyword>
<evidence type="ECO:0000313" key="2">
    <source>
        <dbReference type="EMBL" id="KAK0408018.1"/>
    </source>
</evidence>
<dbReference type="EMBL" id="JAUCMV010000003">
    <property type="protein sequence ID" value="KAK0408018.1"/>
    <property type="molecule type" value="Genomic_DNA"/>
</dbReference>